<evidence type="ECO:0000313" key="3">
    <source>
        <dbReference type="Proteomes" id="UP000191056"/>
    </source>
</evidence>
<reference evidence="2 3" key="1">
    <citation type="submission" date="2017-03" db="EMBL/GenBank/DDBJ databases">
        <title>Genome sequence of Clostridium chromiireducens DSM 23318.</title>
        <authorList>
            <person name="Poehlein A."/>
            <person name="Daniel R."/>
        </authorList>
    </citation>
    <scope>NUCLEOTIDE SEQUENCE [LARGE SCALE GENOMIC DNA]</scope>
    <source>
        <strain evidence="2 3">DSM 23318</strain>
    </source>
</reference>
<dbReference type="PANTHER" id="PTHR22916">
    <property type="entry name" value="GLYCOSYLTRANSFERASE"/>
    <property type="match status" value="1"/>
</dbReference>
<accession>A0A1V4J1E0</accession>
<comment type="caution">
    <text evidence="2">The sequence shown here is derived from an EMBL/GenBank/DDBJ whole genome shotgun (WGS) entry which is preliminary data.</text>
</comment>
<dbReference type="Gene3D" id="3.90.550.10">
    <property type="entry name" value="Spore Coat Polysaccharide Biosynthesis Protein SpsA, Chain A"/>
    <property type="match status" value="1"/>
</dbReference>
<dbReference type="InterPro" id="IPR001173">
    <property type="entry name" value="Glyco_trans_2-like"/>
</dbReference>
<dbReference type="PANTHER" id="PTHR22916:SF3">
    <property type="entry name" value="UDP-GLCNAC:BETAGAL BETA-1,3-N-ACETYLGLUCOSAMINYLTRANSFERASE-LIKE PROTEIN 1"/>
    <property type="match status" value="1"/>
</dbReference>
<evidence type="ECO:0000259" key="1">
    <source>
        <dbReference type="Pfam" id="PF00535"/>
    </source>
</evidence>
<evidence type="ECO:0000313" key="2">
    <source>
        <dbReference type="EMBL" id="OPJ66112.1"/>
    </source>
</evidence>
<dbReference type="Pfam" id="PF00535">
    <property type="entry name" value="Glycos_transf_2"/>
    <property type="match status" value="1"/>
</dbReference>
<dbReference type="SUPFAM" id="SSF53448">
    <property type="entry name" value="Nucleotide-diphospho-sugar transferases"/>
    <property type="match status" value="1"/>
</dbReference>
<keyword evidence="3" id="KW-1185">Reference proteome</keyword>
<sequence>MARHQIKLVKVVKELVNVSIITPVYNVERCIEKTISSIINQSSKDFEFLLIDDGSEDLSIQIAENLLINSDVNYRIIKQINGGVSVARNKGIDEARGEYICFLDSDDYIHEDYIKLMYEKASSCNCDLVFCDYVQVDSKDKILVESTTRFLESYVSGKEGALKQLNCDITIGMGSALYRTSIIKENKLYFDSNRKYAEDVVFTVKALLKMNKIMSLNEALMFYVRWDSSVTNSVSLRHLDCYYSYVDLLKYLDSQGEVKEIKKFLVEYKIPYAISHVFSVLSKDKSFHEQLFNFLGKNDVKNYLRAYKIQKINKNYIRYLVQCKGILYFPNILFRIFSNRV</sequence>
<gene>
    <name evidence="2" type="primary">epsJ_2</name>
    <name evidence="2" type="ORF">CLCHR_02130</name>
</gene>
<name>A0A1V4J1E0_9CLOT</name>
<organism evidence="2 3">
    <name type="scientific">Clostridium chromiireducens</name>
    <dbReference type="NCBI Taxonomy" id="225345"/>
    <lineage>
        <taxon>Bacteria</taxon>
        <taxon>Bacillati</taxon>
        <taxon>Bacillota</taxon>
        <taxon>Clostridia</taxon>
        <taxon>Eubacteriales</taxon>
        <taxon>Clostridiaceae</taxon>
        <taxon>Clostridium</taxon>
    </lineage>
</organism>
<dbReference type="Proteomes" id="UP000191056">
    <property type="component" value="Unassembled WGS sequence"/>
</dbReference>
<dbReference type="InterPro" id="IPR029044">
    <property type="entry name" value="Nucleotide-diphossugar_trans"/>
</dbReference>
<dbReference type="EC" id="2.4.-.-" evidence="2"/>
<feature type="domain" description="Glycosyltransferase 2-like" evidence="1">
    <location>
        <begin position="19"/>
        <end position="182"/>
    </location>
</feature>
<dbReference type="CDD" id="cd00761">
    <property type="entry name" value="Glyco_tranf_GTA_type"/>
    <property type="match status" value="1"/>
</dbReference>
<dbReference type="STRING" id="225345.CLCHR_02130"/>
<proteinExistence type="predicted"/>
<dbReference type="GO" id="GO:0016758">
    <property type="term" value="F:hexosyltransferase activity"/>
    <property type="evidence" value="ECO:0007669"/>
    <property type="project" value="UniProtKB-ARBA"/>
</dbReference>
<protein>
    <submittedName>
        <fullName evidence="2">Putative glycosyltransferase EpsJ</fullName>
        <ecNumber evidence="2">2.4.-.-</ecNumber>
    </submittedName>
</protein>
<dbReference type="AlphaFoldDB" id="A0A1V4J1E0"/>
<keyword evidence="2" id="KW-0808">Transferase</keyword>
<keyword evidence="2" id="KW-0328">Glycosyltransferase</keyword>
<dbReference type="EMBL" id="MZGT01000002">
    <property type="protein sequence ID" value="OPJ66112.1"/>
    <property type="molecule type" value="Genomic_DNA"/>
</dbReference>